<evidence type="ECO:0000256" key="1">
    <source>
        <dbReference type="SAM" id="MobiDB-lite"/>
    </source>
</evidence>
<name>A0A5N6QWP3_9ROSI</name>
<feature type="region of interest" description="Disordered" evidence="1">
    <location>
        <begin position="1"/>
        <end position="26"/>
    </location>
</feature>
<protein>
    <recommendedName>
        <fullName evidence="4">C2 domain-containing protein</fullName>
    </recommendedName>
</protein>
<reference evidence="2 3" key="1">
    <citation type="submission" date="2019-06" db="EMBL/GenBank/DDBJ databases">
        <title>A chromosomal-level reference genome of Carpinus fangiana (Coryloideae, Betulaceae).</title>
        <authorList>
            <person name="Yang X."/>
            <person name="Wang Z."/>
            <person name="Zhang L."/>
            <person name="Hao G."/>
            <person name="Liu J."/>
            <person name="Yang Y."/>
        </authorList>
    </citation>
    <scope>NUCLEOTIDE SEQUENCE [LARGE SCALE GENOMIC DNA]</scope>
    <source>
        <strain evidence="2">Cfa_2016G</strain>
        <tissue evidence="2">Leaf</tissue>
    </source>
</reference>
<dbReference type="PANTHER" id="PTHR38365:SF1">
    <property type="entry name" value="C2 DOMAIN-CONTAINING PROTEIN"/>
    <property type="match status" value="1"/>
</dbReference>
<dbReference type="AlphaFoldDB" id="A0A5N6QWP3"/>
<dbReference type="PANTHER" id="PTHR38365">
    <property type="entry name" value="C2 DOMAIN-CONTAINING PROTEIN-RELATED"/>
    <property type="match status" value="1"/>
</dbReference>
<proteinExistence type="predicted"/>
<accession>A0A5N6QWP3</accession>
<keyword evidence="3" id="KW-1185">Reference proteome</keyword>
<evidence type="ECO:0000313" key="2">
    <source>
        <dbReference type="EMBL" id="KAE8021983.1"/>
    </source>
</evidence>
<evidence type="ECO:0000313" key="3">
    <source>
        <dbReference type="Proteomes" id="UP000327013"/>
    </source>
</evidence>
<sequence length="176" mass="19641">MKVDGVRRRRAASGINKTSSTTTYKRRRSMAGDKDCDVALYLAIGGAEGLDDLSSHPCVAERIYRVVYWVEPDDMFLTPAAVGLLDPIWKEKRRIVLGRPGKYRELLNVEVIRVFSKADPGTSSGVVVVGRAQIPLPWKPYKKKSGRFGLVRVEGLGIKAEGHISLSMELKMIRRN</sequence>
<evidence type="ECO:0008006" key="4">
    <source>
        <dbReference type="Google" id="ProtNLM"/>
    </source>
</evidence>
<gene>
    <name evidence="2" type="ORF">FH972_007825</name>
</gene>
<dbReference type="Proteomes" id="UP000327013">
    <property type="component" value="Chromosome 3"/>
</dbReference>
<organism evidence="2 3">
    <name type="scientific">Carpinus fangiana</name>
    <dbReference type="NCBI Taxonomy" id="176857"/>
    <lineage>
        <taxon>Eukaryota</taxon>
        <taxon>Viridiplantae</taxon>
        <taxon>Streptophyta</taxon>
        <taxon>Embryophyta</taxon>
        <taxon>Tracheophyta</taxon>
        <taxon>Spermatophyta</taxon>
        <taxon>Magnoliopsida</taxon>
        <taxon>eudicotyledons</taxon>
        <taxon>Gunneridae</taxon>
        <taxon>Pentapetalae</taxon>
        <taxon>rosids</taxon>
        <taxon>fabids</taxon>
        <taxon>Fagales</taxon>
        <taxon>Betulaceae</taxon>
        <taxon>Carpinus</taxon>
    </lineage>
</organism>
<dbReference type="EMBL" id="CM017323">
    <property type="protein sequence ID" value="KAE8021983.1"/>
    <property type="molecule type" value="Genomic_DNA"/>
</dbReference>
<dbReference type="OrthoDB" id="1039460at2759"/>